<keyword evidence="7" id="KW-1133">Transmembrane helix</keyword>
<dbReference type="Pfam" id="PF00172">
    <property type="entry name" value="Zn_clus"/>
    <property type="match status" value="1"/>
</dbReference>
<evidence type="ECO:0000313" key="9">
    <source>
        <dbReference type="EMBL" id="CAG8139612.1"/>
    </source>
</evidence>
<evidence type="ECO:0000313" key="10">
    <source>
        <dbReference type="Proteomes" id="UP001153618"/>
    </source>
</evidence>
<dbReference type="CDD" id="cd00067">
    <property type="entry name" value="GAL4"/>
    <property type="match status" value="1"/>
</dbReference>
<name>A0A9W4HVQ5_PENOL</name>
<dbReference type="PANTHER" id="PTHR47660:SF3">
    <property type="entry name" value="FINGER DOMAIN PROTEIN, PUTATIVE (AFU_ORTHOLOGUE AFUA_4G03310)-RELATED"/>
    <property type="match status" value="1"/>
</dbReference>
<keyword evidence="3" id="KW-0805">Transcription regulation</keyword>
<dbReference type="SUPFAM" id="SSF57701">
    <property type="entry name" value="Zn2/Cys6 DNA-binding domain"/>
    <property type="match status" value="1"/>
</dbReference>
<keyword evidence="2" id="KW-0862">Zinc</keyword>
<dbReference type="PROSITE" id="PS50048">
    <property type="entry name" value="ZN2_CY6_FUNGAL_2"/>
    <property type="match status" value="1"/>
</dbReference>
<keyword evidence="5" id="KW-0804">Transcription</keyword>
<organism evidence="9 10">
    <name type="scientific">Penicillium olsonii</name>
    <dbReference type="NCBI Taxonomy" id="99116"/>
    <lineage>
        <taxon>Eukaryota</taxon>
        <taxon>Fungi</taxon>
        <taxon>Dikarya</taxon>
        <taxon>Ascomycota</taxon>
        <taxon>Pezizomycotina</taxon>
        <taxon>Eurotiomycetes</taxon>
        <taxon>Eurotiomycetidae</taxon>
        <taxon>Eurotiales</taxon>
        <taxon>Aspergillaceae</taxon>
        <taxon>Penicillium</taxon>
    </lineage>
</organism>
<feature type="domain" description="Zn(2)-C6 fungal-type" evidence="8">
    <location>
        <begin position="13"/>
        <end position="43"/>
    </location>
</feature>
<keyword evidence="1" id="KW-0479">Metal-binding</keyword>
<dbReference type="GO" id="GO:0000981">
    <property type="term" value="F:DNA-binding transcription factor activity, RNA polymerase II-specific"/>
    <property type="evidence" value="ECO:0007669"/>
    <property type="project" value="InterPro"/>
</dbReference>
<keyword evidence="7" id="KW-0472">Membrane</keyword>
<gene>
    <name evidence="9" type="ORF">POLS_LOCUS5759</name>
</gene>
<sequence>MRSARYANSRQKACQQCSSAKAKCDRKDGCCTRCSQRSLICTYHHDARPVASASPQGGSFVRDVMPRSPISLTNNLESNRSQGDVNFWTSTMQYTPEIAPSRSSTSINSFSDIRSSGNDERDTAEAFDFSGLRLFCPIDVNEISTRWMNPYIPDPEKTAKNYPPNVIAFISRILKSYASMAMRGREPPFVHASQRKDARSNAPMATCLSLVRICQDPLPGSESVAVAVLQREMETIAKTQCADDTDLLSLATFQAYLIYALVLFFGLGQGLGPLRETIIPLQALAHRACGRRIVCVADQTRTRPKWEEWIVAEAKRRTLYVMYLFDSILCAQEGLPVFLGSELQGLPAPGSRSQWHVQDRADWERAFNLHLAEWAEEYLTIDELWPIPIGFDGHDISRRQKRVDRWLMDVDEFGTMLFTVTACTHGT</sequence>
<evidence type="ECO:0000256" key="4">
    <source>
        <dbReference type="ARBA" id="ARBA00023125"/>
    </source>
</evidence>
<dbReference type="Gene3D" id="4.10.240.10">
    <property type="entry name" value="Zn(2)-C6 fungal-type DNA-binding domain"/>
    <property type="match status" value="1"/>
</dbReference>
<feature type="transmembrane region" description="Helical" evidence="7">
    <location>
        <begin position="247"/>
        <end position="267"/>
    </location>
</feature>
<keyword evidence="6" id="KW-0539">Nucleus</keyword>
<dbReference type="AlphaFoldDB" id="A0A9W4HVQ5"/>
<accession>A0A9W4HVQ5</accession>
<keyword evidence="10" id="KW-1185">Reference proteome</keyword>
<keyword evidence="7" id="KW-0812">Transmembrane</keyword>
<dbReference type="EMBL" id="CAJVOS010000029">
    <property type="protein sequence ID" value="CAG8139612.1"/>
    <property type="molecule type" value="Genomic_DNA"/>
</dbReference>
<dbReference type="GO" id="GO:0003677">
    <property type="term" value="F:DNA binding"/>
    <property type="evidence" value="ECO:0007669"/>
    <property type="project" value="UniProtKB-KW"/>
</dbReference>
<dbReference type="InterPro" id="IPR036864">
    <property type="entry name" value="Zn2-C6_fun-type_DNA-bd_sf"/>
</dbReference>
<dbReference type="GO" id="GO:0008270">
    <property type="term" value="F:zinc ion binding"/>
    <property type="evidence" value="ECO:0007669"/>
    <property type="project" value="InterPro"/>
</dbReference>
<reference evidence="9" key="1">
    <citation type="submission" date="2021-07" db="EMBL/GenBank/DDBJ databases">
        <authorList>
            <person name="Branca A.L. A."/>
        </authorList>
    </citation>
    <scope>NUCLEOTIDE SEQUENCE</scope>
</reference>
<dbReference type="PROSITE" id="PS00463">
    <property type="entry name" value="ZN2_CY6_FUNGAL_1"/>
    <property type="match status" value="1"/>
</dbReference>
<dbReference type="OrthoDB" id="2441642at2759"/>
<evidence type="ECO:0000256" key="6">
    <source>
        <dbReference type="ARBA" id="ARBA00023242"/>
    </source>
</evidence>
<evidence type="ECO:0000256" key="1">
    <source>
        <dbReference type="ARBA" id="ARBA00022723"/>
    </source>
</evidence>
<protein>
    <recommendedName>
        <fullName evidence="8">Zn(2)-C6 fungal-type domain-containing protein</fullName>
    </recommendedName>
</protein>
<evidence type="ECO:0000256" key="5">
    <source>
        <dbReference type="ARBA" id="ARBA00023163"/>
    </source>
</evidence>
<evidence type="ECO:0000259" key="8">
    <source>
        <dbReference type="PROSITE" id="PS50048"/>
    </source>
</evidence>
<dbReference type="InterPro" id="IPR001138">
    <property type="entry name" value="Zn2Cys6_DnaBD"/>
</dbReference>
<dbReference type="Proteomes" id="UP001153618">
    <property type="component" value="Unassembled WGS sequence"/>
</dbReference>
<proteinExistence type="predicted"/>
<dbReference type="PANTHER" id="PTHR47660">
    <property type="entry name" value="TRANSCRIPTION FACTOR WITH C2H2 AND ZN(2)-CYS(6) DNA BINDING DOMAIN (EUROFUNG)-RELATED-RELATED"/>
    <property type="match status" value="1"/>
</dbReference>
<keyword evidence="4" id="KW-0238">DNA-binding</keyword>
<evidence type="ECO:0000256" key="7">
    <source>
        <dbReference type="SAM" id="Phobius"/>
    </source>
</evidence>
<comment type="caution">
    <text evidence="9">The sequence shown here is derived from an EMBL/GenBank/DDBJ whole genome shotgun (WGS) entry which is preliminary data.</text>
</comment>
<evidence type="ECO:0000256" key="2">
    <source>
        <dbReference type="ARBA" id="ARBA00022833"/>
    </source>
</evidence>
<evidence type="ECO:0000256" key="3">
    <source>
        <dbReference type="ARBA" id="ARBA00023015"/>
    </source>
</evidence>